<sequence>MWITATRPAVGEWPNLLCHDLKMDTDPDSSAVPPPLRRSRLRFAAMVLVGLLAAGATVAAGRWVLAPTIGWCAAALTYIVWVWLVIGRLDPAGTRLHATAEDPARSTTDLLILAANAASLAAAGAVIMDSHNNTDTVSRIAGALLAVVSVAMSWTLVQTLFTLRYAELYYGTGTKAGSRVGGIDFNQSRPPQYTDFAYLATSLGMTYQVSDTALQNHGIRAEALKHSLLSYLFGTIILATTINLVVGVAA</sequence>
<evidence type="ECO:0000313" key="2">
    <source>
        <dbReference type="EMBL" id="RKR20164.1"/>
    </source>
</evidence>
<evidence type="ECO:0000313" key="3">
    <source>
        <dbReference type="Proteomes" id="UP000276055"/>
    </source>
</evidence>
<name>A0A495ET35_9MICC</name>
<keyword evidence="1" id="KW-1133">Transmembrane helix</keyword>
<keyword evidence="1" id="KW-0472">Membrane</keyword>
<feature type="transmembrane region" description="Helical" evidence="1">
    <location>
        <begin position="110"/>
        <end position="128"/>
    </location>
</feature>
<accession>A0A495ET35</accession>
<dbReference type="InterPro" id="IPR009781">
    <property type="entry name" value="DUF1345"/>
</dbReference>
<evidence type="ECO:0000256" key="1">
    <source>
        <dbReference type="SAM" id="Phobius"/>
    </source>
</evidence>
<feature type="transmembrane region" description="Helical" evidence="1">
    <location>
        <begin position="228"/>
        <end position="249"/>
    </location>
</feature>
<feature type="transmembrane region" description="Helical" evidence="1">
    <location>
        <begin position="68"/>
        <end position="89"/>
    </location>
</feature>
<dbReference type="Pfam" id="PF07077">
    <property type="entry name" value="DUF1345"/>
    <property type="match status" value="1"/>
</dbReference>
<reference evidence="2 3" key="1">
    <citation type="submission" date="2018-10" db="EMBL/GenBank/DDBJ databases">
        <title>Genomic Encyclopedia of Type Strains, Phase IV (KMG-IV): sequencing the most valuable type-strain genomes for metagenomic binning, comparative biology and taxonomic classification.</title>
        <authorList>
            <person name="Goeker M."/>
        </authorList>
    </citation>
    <scope>NUCLEOTIDE SEQUENCE [LARGE SCALE GENOMIC DNA]</scope>
    <source>
        <strain evidence="2 3">DSM 25586</strain>
    </source>
</reference>
<organism evidence="2 3">
    <name type="scientific">Arthrobacter oryzae</name>
    <dbReference type="NCBI Taxonomy" id="409290"/>
    <lineage>
        <taxon>Bacteria</taxon>
        <taxon>Bacillati</taxon>
        <taxon>Actinomycetota</taxon>
        <taxon>Actinomycetes</taxon>
        <taxon>Micrococcales</taxon>
        <taxon>Micrococcaceae</taxon>
        <taxon>Arthrobacter</taxon>
    </lineage>
</organism>
<dbReference type="AlphaFoldDB" id="A0A495ET35"/>
<feature type="transmembrane region" description="Helical" evidence="1">
    <location>
        <begin position="43"/>
        <end position="62"/>
    </location>
</feature>
<gene>
    <name evidence="2" type="ORF">C8D78_1979</name>
</gene>
<dbReference type="Proteomes" id="UP000276055">
    <property type="component" value="Unassembled WGS sequence"/>
</dbReference>
<protein>
    <submittedName>
        <fullName evidence="2">Putative membrane protein</fullName>
    </submittedName>
</protein>
<keyword evidence="1" id="KW-0812">Transmembrane</keyword>
<feature type="transmembrane region" description="Helical" evidence="1">
    <location>
        <begin position="140"/>
        <end position="161"/>
    </location>
</feature>
<proteinExistence type="predicted"/>
<comment type="caution">
    <text evidence="2">The sequence shown here is derived from an EMBL/GenBank/DDBJ whole genome shotgun (WGS) entry which is preliminary data.</text>
</comment>
<dbReference type="EMBL" id="RBIR01000003">
    <property type="protein sequence ID" value="RKR20164.1"/>
    <property type="molecule type" value="Genomic_DNA"/>
</dbReference>